<name>A0A239F231_9PSED</name>
<evidence type="ECO:0000313" key="2">
    <source>
        <dbReference type="Proteomes" id="UP000198407"/>
    </source>
</evidence>
<organism evidence="1 2">
    <name type="scientific">Pseudomonas japonica</name>
    <dbReference type="NCBI Taxonomy" id="256466"/>
    <lineage>
        <taxon>Bacteria</taxon>
        <taxon>Pseudomonadati</taxon>
        <taxon>Pseudomonadota</taxon>
        <taxon>Gammaproteobacteria</taxon>
        <taxon>Pseudomonadales</taxon>
        <taxon>Pseudomonadaceae</taxon>
        <taxon>Pseudomonas</taxon>
    </lineage>
</organism>
<dbReference type="EMBL" id="FZOL01000009">
    <property type="protein sequence ID" value="SNS50333.1"/>
    <property type="molecule type" value="Genomic_DNA"/>
</dbReference>
<sequence length="31" mass="3441">MELKTLLQKMRLCLFTACQARSGQLKAASLS</sequence>
<gene>
    <name evidence="1" type="ORF">SAMN05444352_10955</name>
</gene>
<dbReference type="Proteomes" id="UP000198407">
    <property type="component" value="Unassembled WGS sequence"/>
</dbReference>
<accession>A0A239F231</accession>
<protein>
    <submittedName>
        <fullName evidence="1">Uncharacterized protein</fullName>
    </submittedName>
</protein>
<evidence type="ECO:0000313" key="1">
    <source>
        <dbReference type="EMBL" id="SNS50333.1"/>
    </source>
</evidence>
<dbReference type="STRING" id="1215104.GCA_000730585_00799"/>
<reference evidence="2" key="1">
    <citation type="submission" date="2017-06" db="EMBL/GenBank/DDBJ databases">
        <authorList>
            <person name="Varghese N."/>
            <person name="Submissions S."/>
        </authorList>
    </citation>
    <scope>NUCLEOTIDE SEQUENCE [LARGE SCALE GENOMIC DNA]</scope>
    <source>
        <strain evidence="2">DSM 22348</strain>
    </source>
</reference>
<dbReference type="AlphaFoldDB" id="A0A239F231"/>
<keyword evidence="2" id="KW-1185">Reference proteome</keyword>
<proteinExistence type="predicted"/>